<evidence type="ECO:0008006" key="4">
    <source>
        <dbReference type="Google" id="ProtNLM"/>
    </source>
</evidence>
<evidence type="ECO:0000256" key="1">
    <source>
        <dbReference type="SAM" id="Phobius"/>
    </source>
</evidence>
<keyword evidence="1" id="KW-0812">Transmembrane</keyword>
<proteinExistence type="predicted"/>
<reference evidence="2 3" key="1">
    <citation type="submission" date="2024-09" db="EMBL/GenBank/DDBJ databases">
        <authorList>
            <person name="Sun Q."/>
            <person name="Mori K."/>
        </authorList>
    </citation>
    <scope>NUCLEOTIDE SEQUENCE [LARGE SCALE GENOMIC DNA]</scope>
    <source>
        <strain evidence="2 3">TBRC 2205</strain>
    </source>
</reference>
<gene>
    <name evidence="2" type="ORF">ACFFHU_11180</name>
</gene>
<keyword evidence="1" id="KW-1133">Transmembrane helix</keyword>
<feature type="transmembrane region" description="Helical" evidence="1">
    <location>
        <begin position="43"/>
        <end position="62"/>
    </location>
</feature>
<evidence type="ECO:0000313" key="3">
    <source>
        <dbReference type="Proteomes" id="UP001589894"/>
    </source>
</evidence>
<sequence length="422" mass="43188">MEQDELERALRDTLSQRVAAARSPLDPAGVAIRRGRRARRLRAVGGVTSAALAIVLVSVGIVQVGTPAPGPGPGVVMLDDSPDAPTLPFGPDPSDADPLALPTGAPPTVELINEHTLIGTGRIDFAVDSPVTAALRTGDGWLLVTGTAARSALWYGTSSGAVRRLLNGVSALVLAPDGRRVAWRFDDRLFMGSLAEGTLGVPEQIRVAGAEPVRFLGAALLLRRAEPAGFRLWWPTADRSPRWQAGPLAVYGPLPDGRQAVGVVRDARDVPCLALLDLGRDLAPTSTACQVRLAPGPAAISPDGRWLLANPAVTVSGDPGTTLSPGAGGGTPDGALLVDLHGAFGSIPSVWPAGPTLRAQPVWTDDRTAVHVDGQGSLDVVSVGKVSDGRAVAQLPLRSAPVVLVGRATGAAAPAGTPAVGG</sequence>
<dbReference type="Proteomes" id="UP001589894">
    <property type="component" value="Unassembled WGS sequence"/>
</dbReference>
<dbReference type="EMBL" id="JBHLUE010000008">
    <property type="protein sequence ID" value="MFC0564694.1"/>
    <property type="molecule type" value="Genomic_DNA"/>
</dbReference>
<protein>
    <recommendedName>
        <fullName evidence="4">LigA protein</fullName>
    </recommendedName>
</protein>
<evidence type="ECO:0000313" key="2">
    <source>
        <dbReference type="EMBL" id="MFC0564694.1"/>
    </source>
</evidence>
<dbReference type="SUPFAM" id="SSF82171">
    <property type="entry name" value="DPP6 N-terminal domain-like"/>
    <property type="match status" value="1"/>
</dbReference>
<dbReference type="RefSeq" id="WP_377337906.1">
    <property type="nucleotide sequence ID" value="NZ_JBHLUE010000008.1"/>
</dbReference>
<keyword evidence="3" id="KW-1185">Reference proteome</keyword>
<keyword evidence="1" id="KW-0472">Membrane</keyword>
<organism evidence="2 3">
    <name type="scientific">Plantactinospora siamensis</name>
    <dbReference type="NCBI Taxonomy" id="555372"/>
    <lineage>
        <taxon>Bacteria</taxon>
        <taxon>Bacillati</taxon>
        <taxon>Actinomycetota</taxon>
        <taxon>Actinomycetes</taxon>
        <taxon>Micromonosporales</taxon>
        <taxon>Micromonosporaceae</taxon>
        <taxon>Plantactinospora</taxon>
    </lineage>
</organism>
<accession>A0ABV6NW87</accession>
<name>A0ABV6NW87_9ACTN</name>
<comment type="caution">
    <text evidence="2">The sequence shown here is derived from an EMBL/GenBank/DDBJ whole genome shotgun (WGS) entry which is preliminary data.</text>
</comment>